<name>A0A239JS95_9ACTN</name>
<evidence type="ECO:0000256" key="3">
    <source>
        <dbReference type="ARBA" id="ARBA00022475"/>
    </source>
</evidence>
<protein>
    <submittedName>
        <fullName evidence="9">Basic membrane protein A</fullName>
    </submittedName>
</protein>
<sequence>MRTRILLAVAAAATLTIAGCGKTPITPADSSAAIAGLGSEHVKVGMAYDIGGRGDKSFNDMAAAGLDRAKEELEIEATEATPEGGDDEGRLGALNKLIDSGHNPVIAVGFQYVNALTKVASEHPETTFAIIDDDSIKADNVVSLVFAEEQGSYLVGAAAALKSRSGVVGYIGGVEIPLLQKFEAGFAAGAKRVNPDVKVRTQYLSAPPDFSGFGDPDKAKKIATGMLADGADVIYAAAGGSGAGALQAVAAEKGATFIGVDSDQYQSADAQLQPVILTSMLKRVDNAVFQEIQAFIKGDRAGGTRRFDLKTDGVGYSTSNQALIKPLTPKLEQLRQQLYDGRIVAPTKP</sequence>
<dbReference type="GO" id="GO:0005886">
    <property type="term" value="C:plasma membrane"/>
    <property type="evidence" value="ECO:0007669"/>
    <property type="project" value="UniProtKB-SubCell"/>
</dbReference>
<feature type="domain" description="ABC transporter substrate-binding protein PnrA-like" evidence="8">
    <location>
        <begin position="45"/>
        <end position="346"/>
    </location>
</feature>
<gene>
    <name evidence="9" type="ORF">SAMN06264365_1376</name>
</gene>
<feature type="chain" id="PRO_5038894880" evidence="7">
    <location>
        <begin position="19"/>
        <end position="349"/>
    </location>
</feature>
<dbReference type="Proteomes" id="UP000198415">
    <property type="component" value="Unassembled WGS sequence"/>
</dbReference>
<dbReference type="InterPro" id="IPR028082">
    <property type="entry name" value="Peripla_BP_I"/>
</dbReference>
<dbReference type="PROSITE" id="PS51257">
    <property type="entry name" value="PROKAR_LIPOPROTEIN"/>
    <property type="match status" value="1"/>
</dbReference>
<comment type="subcellular location">
    <subcellularLocation>
        <location evidence="1">Cell membrane</location>
        <topology evidence="1">Lipid-anchor</topology>
    </subcellularLocation>
</comment>
<dbReference type="SUPFAM" id="SSF53822">
    <property type="entry name" value="Periplasmic binding protein-like I"/>
    <property type="match status" value="1"/>
</dbReference>
<evidence type="ECO:0000256" key="5">
    <source>
        <dbReference type="ARBA" id="ARBA00023136"/>
    </source>
</evidence>
<evidence type="ECO:0000256" key="6">
    <source>
        <dbReference type="ARBA" id="ARBA00023288"/>
    </source>
</evidence>
<evidence type="ECO:0000259" key="8">
    <source>
        <dbReference type="Pfam" id="PF02608"/>
    </source>
</evidence>
<reference evidence="9 10" key="1">
    <citation type="submission" date="2017-06" db="EMBL/GenBank/DDBJ databases">
        <authorList>
            <person name="Kim H.J."/>
            <person name="Triplett B.A."/>
        </authorList>
    </citation>
    <scope>NUCLEOTIDE SEQUENCE [LARGE SCALE GENOMIC DNA]</scope>
    <source>
        <strain evidence="9 10">DSM 43151</strain>
    </source>
</reference>
<accession>A0A239JS95</accession>
<evidence type="ECO:0000256" key="1">
    <source>
        <dbReference type="ARBA" id="ARBA00004193"/>
    </source>
</evidence>
<dbReference type="OrthoDB" id="9784230at2"/>
<dbReference type="CDD" id="cd06354">
    <property type="entry name" value="PBP1_PrnA-like"/>
    <property type="match status" value="1"/>
</dbReference>
<dbReference type="PANTHER" id="PTHR34296:SF2">
    <property type="entry name" value="ABC TRANSPORTER GUANOSINE-BINDING PROTEIN NUPN"/>
    <property type="match status" value="1"/>
</dbReference>
<evidence type="ECO:0000313" key="10">
    <source>
        <dbReference type="Proteomes" id="UP000198415"/>
    </source>
</evidence>
<keyword evidence="5" id="KW-0472">Membrane</keyword>
<evidence type="ECO:0000256" key="2">
    <source>
        <dbReference type="ARBA" id="ARBA00008610"/>
    </source>
</evidence>
<evidence type="ECO:0000256" key="7">
    <source>
        <dbReference type="SAM" id="SignalP"/>
    </source>
</evidence>
<dbReference type="RefSeq" id="WP_089299042.1">
    <property type="nucleotide sequence ID" value="NZ_BOMU01000129.1"/>
</dbReference>
<keyword evidence="6" id="KW-0449">Lipoprotein</keyword>
<dbReference type="Gene3D" id="3.40.50.2300">
    <property type="match status" value="2"/>
</dbReference>
<feature type="signal peptide" evidence="7">
    <location>
        <begin position="1"/>
        <end position="18"/>
    </location>
</feature>
<keyword evidence="4 7" id="KW-0732">Signal</keyword>
<dbReference type="InterPro" id="IPR003760">
    <property type="entry name" value="PnrA-like"/>
</dbReference>
<comment type="similarity">
    <text evidence="2">Belongs to the BMP lipoprotein family.</text>
</comment>
<keyword evidence="3" id="KW-1003">Cell membrane</keyword>
<evidence type="ECO:0000313" key="9">
    <source>
        <dbReference type="EMBL" id="SNT07664.1"/>
    </source>
</evidence>
<dbReference type="AlphaFoldDB" id="A0A239JS95"/>
<proteinExistence type="inferred from homology"/>
<organism evidence="9 10">
    <name type="scientific">Actinoplanes regularis</name>
    <dbReference type="NCBI Taxonomy" id="52697"/>
    <lineage>
        <taxon>Bacteria</taxon>
        <taxon>Bacillati</taxon>
        <taxon>Actinomycetota</taxon>
        <taxon>Actinomycetes</taxon>
        <taxon>Micromonosporales</taxon>
        <taxon>Micromonosporaceae</taxon>
        <taxon>Actinoplanes</taxon>
    </lineage>
</organism>
<evidence type="ECO:0000256" key="4">
    <source>
        <dbReference type="ARBA" id="ARBA00022729"/>
    </source>
</evidence>
<dbReference type="PANTHER" id="PTHR34296">
    <property type="entry name" value="TRANSCRIPTIONAL ACTIVATOR PROTEIN MED"/>
    <property type="match status" value="1"/>
</dbReference>
<dbReference type="Pfam" id="PF02608">
    <property type="entry name" value="Bmp"/>
    <property type="match status" value="1"/>
</dbReference>
<dbReference type="EMBL" id="FZNR01000037">
    <property type="protein sequence ID" value="SNT07664.1"/>
    <property type="molecule type" value="Genomic_DNA"/>
</dbReference>
<dbReference type="InterPro" id="IPR050957">
    <property type="entry name" value="BMP_lipoprotein"/>
</dbReference>
<keyword evidence="10" id="KW-1185">Reference proteome</keyword>